<gene>
    <name evidence="3" type="ORF">SULYE_0802</name>
</gene>
<sequence length="283" mass="32370">MSNGKYQNKSNQQPGQDAILVIPKGNDIKLSLNSASNLKLILEKYIPFYNMQNNRMLDVSKAKDKVYELKPKNFQEADNYIKKLNERQRQIADKSFTLATKSRLIVGLGGGSALEVSIKLHFIYGFPYIPSSAIKGVLRAYKILEKVNFDFEKYSKFEKKIESGNREDTEIGAFVRVFGNQQYKGDLIILDAIPEHFPRLEEDIMNPHYPKYYNDKEPPTDDQNPVPIKFLTVAKGEKFNFYFKNSQVYKEAFETDLKEDLIEAFNYLGIGAKTGIGYGVLDG</sequence>
<dbReference type="NCBIfam" id="TIGR01898">
    <property type="entry name" value="cas_TM1791_cmr6"/>
    <property type="match status" value="1"/>
</dbReference>
<keyword evidence="1" id="KW-0051">Antiviral defense</keyword>
<proteinExistence type="predicted"/>
<dbReference type="PANTHER" id="PTHR39965">
    <property type="entry name" value="CRISPR SYSTEM CMR SUBUNIT CMR6"/>
    <property type="match status" value="1"/>
</dbReference>
<dbReference type="Pfam" id="PF03787">
    <property type="entry name" value="RAMPs"/>
    <property type="match status" value="1"/>
</dbReference>
<organism evidence="3 4">
    <name type="scientific">Sulfurihydrogenibium yellowstonense SS-5</name>
    <dbReference type="NCBI Taxonomy" id="432331"/>
    <lineage>
        <taxon>Bacteria</taxon>
        <taxon>Pseudomonadati</taxon>
        <taxon>Aquificota</taxon>
        <taxon>Aquificia</taxon>
        <taxon>Aquificales</taxon>
        <taxon>Hydrogenothermaceae</taxon>
        <taxon>Sulfurihydrogenibium</taxon>
    </lineage>
</organism>
<dbReference type="Proteomes" id="UP000005540">
    <property type="component" value="Unassembled WGS sequence"/>
</dbReference>
<dbReference type="AlphaFoldDB" id="C4FJQ3"/>
<protein>
    <submittedName>
        <fullName evidence="3">Crispr-associated ramp protein, Cmr6 family</fullName>
    </submittedName>
</protein>
<dbReference type="EMBL" id="ABZS01000063">
    <property type="protein sequence ID" value="EEP60691.1"/>
    <property type="molecule type" value="Genomic_DNA"/>
</dbReference>
<name>C4FJQ3_9AQUI</name>
<evidence type="ECO:0000313" key="3">
    <source>
        <dbReference type="EMBL" id="EEP60691.1"/>
    </source>
</evidence>
<dbReference type="InterPro" id="IPR005537">
    <property type="entry name" value="RAMP_III_fam"/>
</dbReference>
<reference evidence="3 4" key="1">
    <citation type="submission" date="2009-04" db="EMBL/GenBank/DDBJ databases">
        <authorList>
            <person name="Reysenbach A.-L."/>
            <person name="Heidelberg J.F."/>
            <person name="Nelson W.C."/>
        </authorList>
    </citation>
    <scope>NUCLEOTIDE SEQUENCE [LARGE SCALE GENOMIC DNA]</scope>
    <source>
        <strain evidence="3 4">SS-5</strain>
    </source>
</reference>
<dbReference type="PANTHER" id="PTHR39965:SF1">
    <property type="entry name" value="CRISPR SYSTEM CMR SUBUNIT CMR6"/>
    <property type="match status" value="1"/>
</dbReference>
<evidence type="ECO:0000259" key="2">
    <source>
        <dbReference type="Pfam" id="PF03787"/>
    </source>
</evidence>
<evidence type="ECO:0000313" key="4">
    <source>
        <dbReference type="Proteomes" id="UP000005540"/>
    </source>
</evidence>
<keyword evidence="4" id="KW-1185">Reference proteome</keyword>
<dbReference type="InterPro" id="IPR010172">
    <property type="entry name" value="CRISPR-assoc_prot_TM1791"/>
</dbReference>
<dbReference type="GO" id="GO:0051607">
    <property type="term" value="P:defense response to virus"/>
    <property type="evidence" value="ECO:0007669"/>
    <property type="project" value="UniProtKB-KW"/>
</dbReference>
<accession>C4FJQ3</accession>
<comment type="caution">
    <text evidence="3">The sequence shown here is derived from an EMBL/GenBank/DDBJ whole genome shotgun (WGS) entry which is preliminary data.</text>
</comment>
<feature type="domain" description="CRISPR type III-associated protein" evidence="2">
    <location>
        <begin position="97"/>
        <end position="281"/>
    </location>
</feature>
<dbReference type="RefSeq" id="WP_007546643.1">
    <property type="nucleotide sequence ID" value="NZ_ABZS01000063.1"/>
</dbReference>
<dbReference type="OrthoDB" id="9813956at2"/>
<evidence type="ECO:0000256" key="1">
    <source>
        <dbReference type="ARBA" id="ARBA00023118"/>
    </source>
</evidence>